<feature type="region of interest" description="Disordered" evidence="1">
    <location>
        <begin position="73"/>
        <end position="103"/>
    </location>
</feature>
<accession>A0A1L9NQ52</accession>
<evidence type="ECO:0000313" key="3">
    <source>
        <dbReference type="Proteomes" id="UP000184304"/>
    </source>
</evidence>
<reference evidence="3" key="1">
    <citation type="journal article" date="2017" name="Genome Biol.">
        <title>Comparative genomics reveals high biological diversity and specific adaptations in the industrially and medically important fungal genus Aspergillus.</title>
        <authorList>
            <person name="de Vries R.P."/>
            <person name="Riley R."/>
            <person name="Wiebenga A."/>
            <person name="Aguilar-Osorio G."/>
            <person name="Amillis S."/>
            <person name="Uchima C.A."/>
            <person name="Anderluh G."/>
            <person name="Asadollahi M."/>
            <person name="Askin M."/>
            <person name="Barry K."/>
            <person name="Battaglia E."/>
            <person name="Bayram O."/>
            <person name="Benocci T."/>
            <person name="Braus-Stromeyer S.A."/>
            <person name="Caldana C."/>
            <person name="Canovas D."/>
            <person name="Cerqueira G.C."/>
            <person name="Chen F."/>
            <person name="Chen W."/>
            <person name="Choi C."/>
            <person name="Clum A."/>
            <person name="Dos Santos R.A."/>
            <person name="Damasio A.R."/>
            <person name="Diallinas G."/>
            <person name="Emri T."/>
            <person name="Fekete E."/>
            <person name="Flipphi M."/>
            <person name="Freyberg S."/>
            <person name="Gallo A."/>
            <person name="Gournas C."/>
            <person name="Habgood R."/>
            <person name="Hainaut M."/>
            <person name="Harispe M.L."/>
            <person name="Henrissat B."/>
            <person name="Hilden K.S."/>
            <person name="Hope R."/>
            <person name="Hossain A."/>
            <person name="Karabika E."/>
            <person name="Karaffa L."/>
            <person name="Karanyi Z."/>
            <person name="Krasevec N."/>
            <person name="Kuo A."/>
            <person name="Kusch H."/>
            <person name="LaButti K."/>
            <person name="Lagendijk E.L."/>
            <person name="Lapidus A."/>
            <person name="Levasseur A."/>
            <person name="Lindquist E."/>
            <person name="Lipzen A."/>
            <person name="Logrieco A.F."/>
            <person name="MacCabe A."/>
            <person name="Maekelae M.R."/>
            <person name="Malavazi I."/>
            <person name="Melin P."/>
            <person name="Meyer V."/>
            <person name="Mielnichuk N."/>
            <person name="Miskei M."/>
            <person name="Molnar A.P."/>
            <person name="Mule G."/>
            <person name="Ngan C.Y."/>
            <person name="Orejas M."/>
            <person name="Orosz E."/>
            <person name="Ouedraogo J.P."/>
            <person name="Overkamp K.M."/>
            <person name="Park H.-S."/>
            <person name="Perrone G."/>
            <person name="Piumi F."/>
            <person name="Punt P.J."/>
            <person name="Ram A.F."/>
            <person name="Ramon A."/>
            <person name="Rauscher S."/>
            <person name="Record E."/>
            <person name="Riano-Pachon D.M."/>
            <person name="Robert V."/>
            <person name="Roehrig J."/>
            <person name="Ruller R."/>
            <person name="Salamov A."/>
            <person name="Salih N.S."/>
            <person name="Samson R.A."/>
            <person name="Sandor E."/>
            <person name="Sanguinetti M."/>
            <person name="Schuetze T."/>
            <person name="Sepcic K."/>
            <person name="Shelest E."/>
            <person name="Sherlock G."/>
            <person name="Sophianopoulou V."/>
            <person name="Squina F.M."/>
            <person name="Sun H."/>
            <person name="Susca A."/>
            <person name="Todd R.B."/>
            <person name="Tsang A."/>
            <person name="Unkles S.E."/>
            <person name="van de Wiele N."/>
            <person name="van Rossen-Uffink D."/>
            <person name="Oliveira J.V."/>
            <person name="Vesth T.C."/>
            <person name="Visser J."/>
            <person name="Yu J.-H."/>
            <person name="Zhou M."/>
            <person name="Andersen M.R."/>
            <person name="Archer D.B."/>
            <person name="Baker S.E."/>
            <person name="Benoit I."/>
            <person name="Brakhage A.A."/>
            <person name="Braus G.H."/>
            <person name="Fischer R."/>
            <person name="Frisvad J.C."/>
            <person name="Goldman G.H."/>
            <person name="Houbraken J."/>
            <person name="Oakley B."/>
            <person name="Pocsi I."/>
            <person name="Scazzocchio C."/>
            <person name="Seiboth B."/>
            <person name="vanKuyk P.A."/>
            <person name="Wortman J."/>
            <person name="Dyer P.S."/>
            <person name="Grigoriev I.V."/>
        </authorList>
    </citation>
    <scope>NUCLEOTIDE SEQUENCE [LARGE SCALE GENOMIC DNA]</scope>
    <source>
        <strain evidence="3">CBS 134.48</strain>
    </source>
</reference>
<dbReference type="Proteomes" id="UP000184304">
    <property type="component" value="Unassembled WGS sequence"/>
</dbReference>
<evidence type="ECO:0000256" key="1">
    <source>
        <dbReference type="SAM" id="MobiDB-lite"/>
    </source>
</evidence>
<dbReference type="EMBL" id="KV878176">
    <property type="protein sequence ID" value="OJI91446.1"/>
    <property type="molecule type" value="Genomic_DNA"/>
</dbReference>
<sequence length="103" mass="11458">MPQHSCHGCRGSGFNPGWVWIGDENVRERCLSCDGKKVCNCVAGPDPCTNCKKVNCDGHCMDKQFEQWKKKDAAKKKAEEEEKAAEARDALLVGKRDAGDSEW</sequence>
<name>A0A1L9NQ52_ASPTC</name>
<keyword evidence="3" id="KW-1185">Reference proteome</keyword>
<dbReference type="AlphaFoldDB" id="A0A1L9NQ52"/>
<gene>
    <name evidence="2" type="ORF">ASPTUDRAFT_63337</name>
</gene>
<proteinExistence type="predicted"/>
<dbReference type="VEuPathDB" id="FungiDB:ASPTUDRAFT_63337"/>
<protein>
    <submittedName>
        <fullName evidence="2">Uncharacterized protein</fullName>
    </submittedName>
</protein>
<evidence type="ECO:0000313" key="2">
    <source>
        <dbReference type="EMBL" id="OJI91446.1"/>
    </source>
</evidence>
<organism evidence="2 3">
    <name type="scientific">Aspergillus tubingensis (strain CBS 134.48)</name>
    <dbReference type="NCBI Taxonomy" id="767770"/>
    <lineage>
        <taxon>Eukaryota</taxon>
        <taxon>Fungi</taxon>
        <taxon>Dikarya</taxon>
        <taxon>Ascomycota</taxon>
        <taxon>Pezizomycotina</taxon>
        <taxon>Eurotiomycetes</taxon>
        <taxon>Eurotiomycetidae</taxon>
        <taxon>Eurotiales</taxon>
        <taxon>Aspergillaceae</taxon>
        <taxon>Aspergillus</taxon>
        <taxon>Aspergillus subgen. Circumdati</taxon>
    </lineage>
</organism>